<keyword evidence="5 9" id="KW-0949">S-adenosyl-L-methionine</keyword>
<dbReference type="InParanoid" id="A0A165FYV4"/>
<feature type="active site" evidence="9">
    <location>
        <position position="845"/>
    </location>
</feature>
<dbReference type="Gene3D" id="2.30.30.490">
    <property type="match status" value="2"/>
</dbReference>
<evidence type="ECO:0000256" key="5">
    <source>
        <dbReference type="ARBA" id="ARBA00022691"/>
    </source>
</evidence>
<evidence type="ECO:0000256" key="8">
    <source>
        <dbReference type="ARBA" id="ARBA00023242"/>
    </source>
</evidence>
<dbReference type="InterPro" id="IPR001025">
    <property type="entry name" value="BAH_dom"/>
</dbReference>
<gene>
    <name evidence="12" type="ORF">LAESUDRAFT_512152</name>
</gene>
<dbReference type="RefSeq" id="XP_040767334.1">
    <property type="nucleotide sequence ID" value="XM_040902744.1"/>
</dbReference>
<keyword evidence="13" id="KW-1185">Reference proteome</keyword>
<dbReference type="STRING" id="1314785.A0A165FYV4"/>
<dbReference type="InterPro" id="IPR050390">
    <property type="entry name" value="C5-Methyltransferase"/>
</dbReference>
<dbReference type="AlphaFoldDB" id="A0A165FYV4"/>
<dbReference type="PROSITE" id="PS00095">
    <property type="entry name" value="C5_MTASE_2"/>
    <property type="match status" value="1"/>
</dbReference>
<dbReference type="PANTHER" id="PTHR10629:SF52">
    <property type="entry name" value="DNA (CYTOSINE-5)-METHYLTRANSFERASE 1"/>
    <property type="match status" value="1"/>
</dbReference>
<evidence type="ECO:0000256" key="10">
    <source>
        <dbReference type="SAM" id="MobiDB-lite"/>
    </source>
</evidence>
<sequence length="1241" mass="140935">MIPARAPLEGDISQNYKRRRSLSPTPTWEDANEPNVPVIVSNFHPDTRYDIPEDEIVESDDLDVSGETVAETSSDDAPVRILTDFSVYEWHTRHLVNVAELLGLDSELEDTIVFGASGLVLPYAGEDDDNAEMDQDETGTDASSELHDAEPSRVKLSQILEFNVHFISSSPEPLHIDPKMYLRTAYAWYILDRPADSYYIYFVDYWIKHRLLHLVIHTSLQDRTVDLKQFIGLLHITPESPDSVACAYRFLYRELKQQDLECDDVKAYIQANLEDVYGQNSRLRRALSHVPLVASLRGIDAQAKKKAKKCVRKAEKTGPLKRLKDIEKEVLQHRNKTVVTPIVARIASGLFKQTLRITGKSLEANEIGSIESTPDGTRLTHQTDPSLIEWIDRIAPNHYRTVRLDGVLYSIGDPVIVEKGEDRNATRERNAASSSARSRNRLANQKWFCEICYMFEKVENGRARKYFHGRWLQHGSQTLLQETAHANGLFYLDECDDLPLECIYSHCDLQILRGDEVEPVDEPGERFHTWLTWDPDACSLKNVHEDARSSRLQACKPWKRCYSCGLRSERKKQCAWTLLPDGGISRHNVDYHINDCVYLSTSHLQAKPLLYEIGQIVDFRRDEQGHVRKIKVRRFGRHDLVPESSDEPRIKDDRRLFLTADTVNVAPEDIEGKAFITCATGKRREDWLRHEDHFYVDCVSESIEIATTDELQPLSSIPRCEPCWKERRAELDTAHRLLTARGPLRGLELFAGAGGLSTGLELAGFVQTRWAVEFSPSAALTFQRNHPEAVVYNQDTNLLLKHAIETAEGREPQPLAGLNSRSKTRPLPPMPTPGEVDFIFGGPPCQSFSLMNHHRSADDIRNTLNVTGLLSFPLHGEQSGRKVVNGIKMGVVKFIVRALVCLGYQVHFKVLQAGQYGAPQSRRRVIFWGAKRGLPLPKFPMPLHSFPKSMHLFKLPTGDVLYPVTRAVTSDEDSTGDDYRQLAPLLPVTVDNAISDLPAFDWVNPYQVLCATHKDLKEIKNRHADSIPSFDAVTSRDDDLPGFNKPERYACPPLSRYQTWIRRNGASKVDHHYTRRFPPSTVERVCNVPMWPTREHPDKQYPDHLALPEKLRLKRCYGSDGLPLRHYRGIYGRVNGRGYFLTAMTTVSPSSKGGRLLHPTQKRIVSVRECARAQGFPDSYQFLSVNERIPDKVADQYRQIGNAVPVPLALVLGRELGKALVEYWLSQEQIEQGARSESPEV</sequence>
<dbReference type="Proteomes" id="UP000076871">
    <property type="component" value="Unassembled WGS sequence"/>
</dbReference>
<dbReference type="EMBL" id="KV427611">
    <property type="protein sequence ID" value="KZT09594.1"/>
    <property type="molecule type" value="Genomic_DNA"/>
</dbReference>
<dbReference type="InterPro" id="IPR018117">
    <property type="entry name" value="C5_DNA_meth_AS"/>
</dbReference>
<feature type="compositionally biased region" description="Acidic residues" evidence="10">
    <location>
        <begin position="125"/>
        <end position="139"/>
    </location>
</feature>
<evidence type="ECO:0000256" key="2">
    <source>
        <dbReference type="ARBA" id="ARBA00011975"/>
    </source>
</evidence>
<evidence type="ECO:0000256" key="6">
    <source>
        <dbReference type="ARBA" id="ARBA00022737"/>
    </source>
</evidence>
<dbReference type="GO" id="GO:0003682">
    <property type="term" value="F:chromatin binding"/>
    <property type="evidence" value="ECO:0007669"/>
    <property type="project" value="InterPro"/>
</dbReference>
<keyword evidence="4 9" id="KW-0808">Transferase</keyword>
<comment type="subcellular location">
    <subcellularLocation>
        <location evidence="1">Nucleus</location>
    </subcellularLocation>
</comment>
<dbReference type="PROSITE" id="PS51679">
    <property type="entry name" value="SAM_MT_C5"/>
    <property type="match status" value="1"/>
</dbReference>
<feature type="region of interest" description="Disordered" evidence="10">
    <location>
        <begin position="125"/>
        <end position="149"/>
    </location>
</feature>
<keyword evidence="3 9" id="KW-0489">Methyltransferase</keyword>
<organism evidence="12 13">
    <name type="scientific">Laetiporus sulphureus 93-53</name>
    <dbReference type="NCBI Taxonomy" id="1314785"/>
    <lineage>
        <taxon>Eukaryota</taxon>
        <taxon>Fungi</taxon>
        <taxon>Dikarya</taxon>
        <taxon>Basidiomycota</taxon>
        <taxon>Agaricomycotina</taxon>
        <taxon>Agaricomycetes</taxon>
        <taxon>Polyporales</taxon>
        <taxon>Laetiporus</taxon>
    </lineage>
</organism>
<accession>A0A165FYV4</accession>
<dbReference type="Pfam" id="PF01426">
    <property type="entry name" value="BAH"/>
    <property type="match status" value="1"/>
</dbReference>
<dbReference type="PANTHER" id="PTHR10629">
    <property type="entry name" value="CYTOSINE-SPECIFIC METHYLTRANSFERASE"/>
    <property type="match status" value="1"/>
</dbReference>
<dbReference type="GO" id="GO:0003677">
    <property type="term" value="F:DNA binding"/>
    <property type="evidence" value="ECO:0007669"/>
    <property type="project" value="UniProtKB-KW"/>
</dbReference>
<feature type="domain" description="BAH" evidence="11">
    <location>
        <begin position="407"/>
        <end position="544"/>
    </location>
</feature>
<dbReference type="GO" id="GO:0003886">
    <property type="term" value="F:DNA (cytosine-5-)-methyltransferase activity"/>
    <property type="evidence" value="ECO:0007669"/>
    <property type="project" value="UniProtKB-EC"/>
</dbReference>
<dbReference type="GeneID" id="63819775"/>
<comment type="similarity">
    <text evidence="9">Belongs to the class I-like SAM-binding methyltransferase superfamily. C5-methyltransferase family.</text>
</comment>
<evidence type="ECO:0000313" key="13">
    <source>
        <dbReference type="Proteomes" id="UP000076871"/>
    </source>
</evidence>
<keyword evidence="7" id="KW-0238">DNA-binding</keyword>
<dbReference type="PROSITE" id="PS00094">
    <property type="entry name" value="C5_MTASE_1"/>
    <property type="match status" value="1"/>
</dbReference>
<dbReference type="InterPro" id="IPR031303">
    <property type="entry name" value="C5_meth_CS"/>
</dbReference>
<protein>
    <recommendedName>
        <fullName evidence="2">DNA (cytosine-5-)-methyltransferase</fullName>
        <ecNumber evidence="2">2.1.1.37</ecNumber>
    </recommendedName>
</protein>
<dbReference type="GO" id="GO:0005634">
    <property type="term" value="C:nucleus"/>
    <property type="evidence" value="ECO:0007669"/>
    <property type="project" value="UniProtKB-SubCell"/>
</dbReference>
<evidence type="ECO:0000313" key="12">
    <source>
        <dbReference type="EMBL" id="KZT09594.1"/>
    </source>
</evidence>
<dbReference type="Gene3D" id="3.90.120.10">
    <property type="entry name" value="DNA Methylase, subunit A, domain 2"/>
    <property type="match status" value="1"/>
</dbReference>
<dbReference type="SMART" id="SM00439">
    <property type="entry name" value="BAH"/>
    <property type="match status" value="2"/>
</dbReference>
<dbReference type="GO" id="GO:0044027">
    <property type="term" value="P:negative regulation of gene expression via chromosomal CpG island methylation"/>
    <property type="evidence" value="ECO:0007669"/>
    <property type="project" value="TreeGrafter"/>
</dbReference>
<feature type="region of interest" description="Disordered" evidence="10">
    <location>
        <begin position="1"/>
        <end position="33"/>
    </location>
</feature>
<feature type="domain" description="BAH" evidence="11">
    <location>
        <begin position="589"/>
        <end position="711"/>
    </location>
</feature>
<evidence type="ECO:0000256" key="1">
    <source>
        <dbReference type="ARBA" id="ARBA00004123"/>
    </source>
</evidence>
<dbReference type="InterPro" id="IPR043151">
    <property type="entry name" value="BAH_sf"/>
</dbReference>
<keyword evidence="8" id="KW-0539">Nucleus</keyword>
<name>A0A165FYV4_9APHY</name>
<dbReference type="OrthoDB" id="5376140at2759"/>
<dbReference type="GO" id="GO:0032259">
    <property type="term" value="P:methylation"/>
    <property type="evidence" value="ECO:0007669"/>
    <property type="project" value="UniProtKB-KW"/>
</dbReference>
<evidence type="ECO:0000256" key="3">
    <source>
        <dbReference type="ARBA" id="ARBA00022603"/>
    </source>
</evidence>
<evidence type="ECO:0000256" key="9">
    <source>
        <dbReference type="PROSITE-ProRule" id="PRU01016"/>
    </source>
</evidence>
<dbReference type="SUPFAM" id="SSF53335">
    <property type="entry name" value="S-adenosyl-L-methionine-dependent methyltransferases"/>
    <property type="match status" value="1"/>
</dbReference>
<dbReference type="InterPro" id="IPR001525">
    <property type="entry name" value="C5_MeTfrase"/>
</dbReference>
<dbReference type="Gene3D" id="3.40.50.150">
    <property type="entry name" value="Vaccinia Virus protein VP39"/>
    <property type="match status" value="2"/>
</dbReference>
<dbReference type="PROSITE" id="PS51038">
    <property type="entry name" value="BAH"/>
    <property type="match status" value="2"/>
</dbReference>
<dbReference type="InterPro" id="IPR022702">
    <property type="entry name" value="Cytosine_MeTrfase1_RFD"/>
</dbReference>
<dbReference type="Pfam" id="PF00145">
    <property type="entry name" value="DNA_methylase"/>
    <property type="match status" value="2"/>
</dbReference>
<evidence type="ECO:0000259" key="11">
    <source>
        <dbReference type="PROSITE" id="PS51038"/>
    </source>
</evidence>
<proteinExistence type="inferred from homology"/>
<evidence type="ECO:0000256" key="4">
    <source>
        <dbReference type="ARBA" id="ARBA00022679"/>
    </source>
</evidence>
<reference evidence="12 13" key="1">
    <citation type="journal article" date="2016" name="Mol. Biol. Evol.">
        <title>Comparative Genomics of Early-Diverging Mushroom-Forming Fungi Provides Insights into the Origins of Lignocellulose Decay Capabilities.</title>
        <authorList>
            <person name="Nagy L.G."/>
            <person name="Riley R."/>
            <person name="Tritt A."/>
            <person name="Adam C."/>
            <person name="Daum C."/>
            <person name="Floudas D."/>
            <person name="Sun H."/>
            <person name="Yadav J.S."/>
            <person name="Pangilinan J."/>
            <person name="Larsson K.H."/>
            <person name="Matsuura K."/>
            <person name="Barry K."/>
            <person name="Labutti K."/>
            <person name="Kuo R."/>
            <person name="Ohm R.A."/>
            <person name="Bhattacharya S.S."/>
            <person name="Shirouzu T."/>
            <person name="Yoshinaga Y."/>
            <person name="Martin F.M."/>
            <person name="Grigoriev I.V."/>
            <person name="Hibbett D.S."/>
        </authorList>
    </citation>
    <scope>NUCLEOTIDE SEQUENCE [LARGE SCALE GENOMIC DNA]</scope>
    <source>
        <strain evidence="12 13">93-53</strain>
    </source>
</reference>
<dbReference type="EC" id="2.1.1.37" evidence="2"/>
<keyword evidence="6" id="KW-0677">Repeat</keyword>
<dbReference type="Pfam" id="PF12047">
    <property type="entry name" value="DNMT1-RFD"/>
    <property type="match status" value="1"/>
</dbReference>
<evidence type="ECO:0000256" key="7">
    <source>
        <dbReference type="ARBA" id="ARBA00023125"/>
    </source>
</evidence>
<dbReference type="InterPro" id="IPR029063">
    <property type="entry name" value="SAM-dependent_MTases_sf"/>
</dbReference>
<dbReference type="PRINTS" id="PR00105">
    <property type="entry name" value="C5METTRFRASE"/>
</dbReference>